<dbReference type="Pfam" id="PF24883">
    <property type="entry name" value="NPHP3_N"/>
    <property type="match status" value="1"/>
</dbReference>
<dbReference type="PANTHER" id="PTHR40619">
    <property type="entry name" value="FUNGAL STAND N-TERMINAL GOODBYE DOMAIN-CONTAINING PROTEIN"/>
    <property type="match status" value="1"/>
</dbReference>
<gene>
    <name evidence="4" type="ORF">BU26DRAFT_520326</name>
</gene>
<dbReference type="OrthoDB" id="5419927at2759"/>
<evidence type="ECO:0000313" key="4">
    <source>
        <dbReference type="EMBL" id="KAF2247055.1"/>
    </source>
</evidence>
<proteinExistence type="predicted"/>
<evidence type="ECO:0000256" key="2">
    <source>
        <dbReference type="SAM" id="Coils"/>
    </source>
</evidence>
<dbReference type="EMBL" id="ML987197">
    <property type="protein sequence ID" value="KAF2247055.1"/>
    <property type="molecule type" value="Genomic_DNA"/>
</dbReference>
<dbReference type="RefSeq" id="XP_033682059.1">
    <property type="nucleotide sequence ID" value="XM_033829267.1"/>
</dbReference>
<accession>A0A6A6I915</accession>
<evidence type="ECO:0000259" key="3">
    <source>
        <dbReference type="Pfam" id="PF24883"/>
    </source>
</evidence>
<keyword evidence="1" id="KW-0677">Repeat</keyword>
<feature type="domain" description="Nephrocystin 3-like N-terminal" evidence="3">
    <location>
        <begin position="235"/>
        <end position="415"/>
    </location>
</feature>
<keyword evidence="5" id="KW-1185">Reference proteome</keyword>
<name>A0A6A6I915_9PLEO</name>
<keyword evidence="2" id="KW-0175">Coiled coil</keyword>
<organism evidence="4 5">
    <name type="scientific">Trematosphaeria pertusa</name>
    <dbReference type="NCBI Taxonomy" id="390896"/>
    <lineage>
        <taxon>Eukaryota</taxon>
        <taxon>Fungi</taxon>
        <taxon>Dikarya</taxon>
        <taxon>Ascomycota</taxon>
        <taxon>Pezizomycotina</taxon>
        <taxon>Dothideomycetes</taxon>
        <taxon>Pleosporomycetidae</taxon>
        <taxon>Pleosporales</taxon>
        <taxon>Massarineae</taxon>
        <taxon>Trematosphaeriaceae</taxon>
        <taxon>Trematosphaeria</taxon>
    </lineage>
</organism>
<dbReference type="InterPro" id="IPR056884">
    <property type="entry name" value="NPHP3-like_N"/>
</dbReference>
<protein>
    <recommendedName>
        <fullName evidence="3">Nephrocystin 3-like N-terminal domain-containing protein</fullName>
    </recommendedName>
</protein>
<evidence type="ECO:0000256" key="1">
    <source>
        <dbReference type="ARBA" id="ARBA00022737"/>
    </source>
</evidence>
<dbReference type="AlphaFoldDB" id="A0A6A6I915"/>
<reference evidence="4" key="1">
    <citation type="journal article" date="2020" name="Stud. Mycol.">
        <title>101 Dothideomycetes genomes: a test case for predicting lifestyles and emergence of pathogens.</title>
        <authorList>
            <person name="Haridas S."/>
            <person name="Albert R."/>
            <person name="Binder M."/>
            <person name="Bloem J."/>
            <person name="Labutti K."/>
            <person name="Salamov A."/>
            <person name="Andreopoulos B."/>
            <person name="Baker S."/>
            <person name="Barry K."/>
            <person name="Bills G."/>
            <person name="Bluhm B."/>
            <person name="Cannon C."/>
            <person name="Castanera R."/>
            <person name="Culley D."/>
            <person name="Daum C."/>
            <person name="Ezra D."/>
            <person name="Gonzalez J."/>
            <person name="Henrissat B."/>
            <person name="Kuo A."/>
            <person name="Liang C."/>
            <person name="Lipzen A."/>
            <person name="Lutzoni F."/>
            <person name="Magnuson J."/>
            <person name="Mondo S."/>
            <person name="Nolan M."/>
            <person name="Ohm R."/>
            <person name="Pangilinan J."/>
            <person name="Park H.-J."/>
            <person name="Ramirez L."/>
            <person name="Alfaro M."/>
            <person name="Sun H."/>
            <person name="Tritt A."/>
            <person name="Yoshinaga Y."/>
            <person name="Zwiers L.-H."/>
            <person name="Turgeon B."/>
            <person name="Goodwin S."/>
            <person name="Spatafora J."/>
            <person name="Crous P."/>
            <person name="Grigoriev I."/>
        </authorList>
    </citation>
    <scope>NUCLEOTIDE SEQUENCE</scope>
    <source>
        <strain evidence="4">CBS 122368</strain>
    </source>
</reference>
<dbReference type="GeneID" id="54582597"/>
<dbReference type="Proteomes" id="UP000800094">
    <property type="component" value="Unassembled WGS sequence"/>
</dbReference>
<dbReference type="PANTHER" id="PTHR40619:SF3">
    <property type="entry name" value="FUNGAL STAND N-TERMINAL GOODBYE DOMAIN-CONTAINING PROTEIN"/>
    <property type="match status" value="1"/>
</dbReference>
<evidence type="ECO:0000313" key="5">
    <source>
        <dbReference type="Proteomes" id="UP000800094"/>
    </source>
</evidence>
<feature type="coiled-coil region" evidence="2">
    <location>
        <begin position="158"/>
        <end position="185"/>
    </location>
</feature>
<sequence>MAELLDRLPLIVQNCEDYAQIYPGKNTLRRRIEELYIQIVGAIEDMVRWYTQKASKRALKSVFSNDAYLDSLDKRIRDIDVAHDAFKEVAERYLHWQTALMQHNVAESHALTQETNENLKLVGFKLYEQGQQIKKEVSQMESRLMNGINDILGDHRKNAEWLQEKKECQQKIADQDARIKDLERQLHSKSFRAATLARRLHLTLPFDAYADDVQRAISEGIIRSTKFQTRSKQIAAAEEFRQWFTSDSEENALLCVNGNADQDSLSPTTFLAALLIQNLEQKEAGNVLVLRFFCGLHTNTLQYGQDHEIGGPLLLVRALVAQILNIDSIDDRHYLSSIAEDSVQAMEDALLKQYLATLSELLHRLRRDYHGVMIVIDGIEFYNTTEHRRATKRLIKSFANITSEKSAGGSLKVLLMAASDCSLFRRIGGFSVLDMPEDIECGGSDYESLGEL</sequence>